<feature type="domain" description="EamA" evidence="16">
    <location>
        <begin position="77"/>
        <end position="211"/>
    </location>
</feature>
<feature type="transmembrane region" description="Helical" evidence="15">
    <location>
        <begin position="261"/>
        <end position="283"/>
    </location>
</feature>
<feature type="transmembrane region" description="Helical" evidence="15">
    <location>
        <begin position="167"/>
        <end position="188"/>
    </location>
</feature>
<dbReference type="PANTHER" id="PTHR22911">
    <property type="entry name" value="ACYL-MALONYL CONDENSING ENZYME-RELATED"/>
    <property type="match status" value="1"/>
</dbReference>
<gene>
    <name evidence="18" type="primary">LOC109478715</name>
</gene>
<comment type="function">
    <text evidence="9">May play a role in intracellular calcium sensing and homeostasis. May act as a negative regulator of plasma membrane calcium-transporting ATPases preventing calcium efflux from the cell.</text>
</comment>
<name>A0A6P5A2J7_BRABE</name>
<evidence type="ECO:0000256" key="3">
    <source>
        <dbReference type="ARBA" id="ARBA00022475"/>
    </source>
</evidence>
<dbReference type="GO" id="GO:0005789">
    <property type="term" value="C:endoplasmic reticulum membrane"/>
    <property type="evidence" value="ECO:0007669"/>
    <property type="project" value="UniProtKB-SubCell"/>
</dbReference>
<keyword evidence="4 15" id="KW-0812">Transmembrane</keyword>
<comment type="subcellular location">
    <subcellularLocation>
        <location evidence="2">Cell membrane</location>
        <topology evidence="2">Multi-pass membrane protein</topology>
    </subcellularLocation>
    <subcellularLocation>
        <location evidence="1">Endoplasmic reticulum membrane</location>
        <topology evidence="1">Multi-pass membrane protein</topology>
    </subcellularLocation>
</comment>
<feature type="transmembrane region" description="Helical" evidence="15">
    <location>
        <begin position="349"/>
        <end position="367"/>
    </location>
</feature>
<keyword evidence="6" id="KW-0256">Endoplasmic reticulum</keyword>
<keyword evidence="7 15" id="KW-1133">Transmembrane helix</keyword>
<dbReference type="InterPro" id="IPR037185">
    <property type="entry name" value="EmrE-like"/>
</dbReference>
<keyword evidence="5" id="KW-0677">Repeat</keyword>
<evidence type="ECO:0000256" key="11">
    <source>
        <dbReference type="ARBA" id="ARBA00064541"/>
    </source>
</evidence>
<dbReference type="AlphaFoldDB" id="A0A6P5A2J7"/>
<feature type="transmembrane region" description="Helical" evidence="15">
    <location>
        <begin position="112"/>
        <end position="131"/>
    </location>
</feature>
<dbReference type="Pfam" id="PF00892">
    <property type="entry name" value="EamA"/>
    <property type="match status" value="2"/>
</dbReference>
<evidence type="ECO:0000256" key="13">
    <source>
        <dbReference type="ARBA" id="ARBA00082789"/>
    </source>
</evidence>
<evidence type="ECO:0000256" key="2">
    <source>
        <dbReference type="ARBA" id="ARBA00004651"/>
    </source>
</evidence>
<reference evidence="18" key="1">
    <citation type="submission" date="2025-08" db="UniProtKB">
        <authorList>
            <consortium name="RefSeq"/>
        </authorList>
    </citation>
    <scope>IDENTIFICATION</scope>
    <source>
        <tissue evidence="18">Gonad</tissue>
    </source>
</reference>
<dbReference type="Proteomes" id="UP000515135">
    <property type="component" value="Unplaced"/>
</dbReference>
<feature type="domain" description="EamA" evidence="16">
    <location>
        <begin position="236"/>
        <end position="365"/>
    </location>
</feature>
<feature type="transmembrane region" description="Helical" evidence="15">
    <location>
        <begin position="195"/>
        <end position="217"/>
    </location>
</feature>
<feature type="transmembrane region" description="Helical" evidence="15">
    <location>
        <begin position="325"/>
        <end position="343"/>
    </location>
</feature>
<feature type="transmembrane region" description="Helical" evidence="15">
    <location>
        <begin position="295"/>
        <end position="313"/>
    </location>
</feature>
<dbReference type="GO" id="GO:0005886">
    <property type="term" value="C:plasma membrane"/>
    <property type="evidence" value="ECO:0007669"/>
    <property type="project" value="UniProtKB-SubCell"/>
</dbReference>
<evidence type="ECO:0000256" key="4">
    <source>
        <dbReference type="ARBA" id="ARBA00022692"/>
    </source>
</evidence>
<feature type="transmembrane region" description="Helical" evidence="15">
    <location>
        <begin position="229"/>
        <end position="249"/>
    </location>
</feature>
<feature type="compositionally biased region" description="Polar residues" evidence="14">
    <location>
        <begin position="1"/>
        <end position="17"/>
    </location>
</feature>
<evidence type="ECO:0000256" key="6">
    <source>
        <dbReference type="ARBA" id="ARBA00022824"/>
    </source>
</evidence>
<feature type="transmembrane region" description="Helical" evidence="15">
    <location>
        <begin position="79"/>
        <end position="100"/>
    </location>
</feature>
<sequence>MKDTIQTESETEPNVTSEEPEVQNGSICPDHHISQIEELEEETETSESVNLIEDNNVTLQETTISKPDVPKPCCPGLGLFYAFCSCFFFSSASLCVKLISQDNPMNPLEITLVRHIITGLCLLPAMIYFKVPILGSPGQRMILTARGLAGATALCFSYYAIQHMPLADAAVVIFSSPIFTGIFGRLCLKERYGPFDILLTFVTFAGVVLIARPPFLFGGSDTSYGSAEHLLATGSAFLTAMLSALAFIVMRKSSVGLGIHYLVQIMFLSIIGALMSIIVLAIMRGFTLLLCGKDRYYLIAVGLGGLGGQIFMTKSFLYEKAHAVAVVRTMDIVFAFIFQYLFLNHAPTWLSVGGALLVASGTVGLATKKWYISSQVNSNK</sequence>
<protein>
    <recommendedName>
        <fullName evidence="12">Solute carrier family 35 member G1</fullName>
    </recommendedName>
    <alternativeName>
        <fullName evidence="13">Transmembrane protein 20</fullName>
    </alternativeName>
</protein>
<keyword evidence="8 15" id="KW-0472">Membrane</keyword>
<evidence type="ECO:0000256" key="9">
    <source>
        <dbReference type="ARBA" id="ARBA00059734"/>
    </source>
</evidence>
<evidence type="ECO:0000313" key="17">
    <source>
        <dbReference type="Proteomes" id="UP000515135"/>
    </source>
</evidence>
<evidence type="ECO:0000256" key="1">
    <source>
        <dbReference type="ARBA" id="ARBA00004477"/>
    </source>
</evidence>
<organism evidence="17 18">
    <name type="scientific">Branchiostoma belcheri</name>
    <name type="common">Amphioxus</name>
    <dbReference type="NCBI Taxonomy" id="7741"/>
    <lineage>
        <taxon>Eukaryota</taxon>
        <taxon>Metazoa</taxon>
        <taxon>Chordata</taxon>
        <taxon>Cephalochordata</taxon>
        <taxon>Leptocardii</taxon>
        <taxon>Amphioxiformes</taxon>
        <taxon>Branchiostomatidae</taxon>
        <taxon>Branchiostoma</taxon>
    </lineage>
</organism>
<feature type="region of interest" description="Disordered" evidence="14">
    <location>
        <begin position="1"/>
        <end position="27"/>
    </location>
</feature>
<accession>A0A6P5A2J7</accession>
<comment type="similarity">
    <text evidence="10">Belongs to the TMEM20 family.</text>
</comment>
<dbReference type="GeneID" id="109478715"/>
<evidence type="ECO:0000259" key="16">
    <source>
        <dbReference type="Pfam" id="PF00892"/>
    </source>
</evidence>
<keyword evidence="3" id="KW-1003">Cell membrane</keyword>
<evidence type="ECO:0000256" key="7">
    <source>
        <dbReference type="ARBA" id="ARBA00022989"/>
    </source>
</evidence>
<dbReference type="SUPFAM" id="SSF103481">
    <property type="entry name" value="Multidrug resistance efflux transporter EmrE"/>
    <property type="match status" value="2"/>
</dbReference>
<dbReference type="PANTHER" id="PTHR22911:SF6">
    <property type="entry name" value="SOLUTE CARRIER FAMILY 35 MEMBER G1"/>
    <property type="match status" value="1"/>
</dbReference>
<proteinExistence type="inferred from homology"/>
<evidence type="ECO:0000256" key="10">
    <source>
        <dbReference type="ARBA" id="ARBA00061618"/>
    </source>
</evidence>
<feature type="transmembrane region" description="Helical" evidence="15">
    <location>
        <begin position="143"/>
        <end position="161"/>
    </location>
</feature>
<evidence type="ECO:0000256" key="5">
    <source>
        <dbReference type="ARBA" id="ARBA00022737"/>
    </source>
</evidence>
<dbReference type="InterPro" id="IPR000620">
    <property type="entry name" value="EamA_dom"/>
</dbReference>
<evidence type="ECO:0000313" key="18">
    <source>
        <dbReference type="RefSeq" id="XP_019635986.1"/>
    </source>
</evidence>
<dbReference type="OrthoDB" id="306876at2759"/>
<dbReference type="RefSeq" id="XP_019635986.1">
    <property type="nucleotide sequence ID" value="XM_019780427.1"/>
</dbReference>
<evidence type="ECO:0000256" key="8">
    <source>
        <dbReference type="ARBA" id="ARBA00023136"/>
    </source>
</evidence>
<keyword evidence="17" id="KW-1185">Reference proteome</keyword>
<comment type="subunit">
    <text evidence="11">Interacts with STIM1; stimulated by depletion of intracellular calcium. Interacts with ORAI1. Interacts with the plasma membrane calcium-transporting ATPases ATP2B1 and ATP2B4. Interacts with ATP1A1, ATP2A2, KPNB1 and XPO1.</text>
</comment>
<dbReference type="KEGG" id="bbel:109478715"/>
<evidence type="ECO:0000256" key="15">
    <source>
        <dbReference type="SAM" id="Phobius"/>
    </source>
</evidence>
<evidence type="ECO:0000256" key="12">
    <source>
        <dbReference type="ARBA" id="ARBA00074441"/>
    </source>
</evidence>
<evidence type="ECO:0000256" key="14">
    <source>
        <dbReference type="SAM" id="MobiDB-lite"/>
    </source>
</evidence>
<dbReference type="FunFam" id="1.10.3730.20:FF:000026">
    <property type="entry name" value="Solute carrier family 35, member G1"/>
    <property type="match status" value="1"/>
</dbReference>